<feature type="transmembrane region" description="Helical" evidence="1">
    <location>
        <begin position="380"/>
        <end position="397"/>
    </location>
</feature>
<keyword evidence="1" id="KW-1133">Transmembrane helix</keyword>
<dbReference type="EMBL" id="NISJ01000016">
    <property type="protein sequence ID" value="OWQ91125.1"/>
    <property type="molecule type" value="Genomic_DNA"/>
</dbReference>
<evidence type="ECO:0000313" key="3">
    <source>
        <dbReference type="Proteomes" id="UP000197097"/>
    </source>
</evidence>
<evidence type="ECO:0000256" key="1">
    <source>
        <dbReference type="SAM" id="Phobius"/>
    </source>
</evidence>
<evidence type="ECO:0000313" key="2">
    <source>
        <dbReference type="EMBL" id="OWQ91125.1"/>
    </source>
</evidence>
<feature type="transmembrane region" description="Helical" evidence="1">
    <location>
        <begin position="252"/>
        <end position="271"/>
    </location>
</feature>
<dbReference type="Pfam" id="PF05940">
    <property type="entry name" value="NnrS"/>
    <property type="match status" value="1"/>
</dbReference>
<keyword evidence="1" id="KW-0812">Transmembrane</keyword>
<dbReference type="AlphaFoldDB" id="A0A246JEU8"/>
<feature type="transmembrane region" description="Helical" evidence="1">
    <location>
        <begin position="403"/>
        <end position="420"/>
    </location>
</feature>
<accession>A0A246JEU8</accession>
<dbReference type="InterPro" id="IPR010266">
    <property type="entry name" value="NnrS"/>
</dbReference>
<name>A0A246JEU8_9SPHN</name>
<sequence length="556" mass="59708">MLCRGRLLEHAGRRRLRLHDQHAGRAVLSAGPQHHRRPCACRAVRRLWFPVAGLRAADPALSALGDIVQRKFDENRFLGAERRSGADDLHQPATGRTVPVPGQHQRWHVVRAQRHLPAAAVPRNPALDQDLRRCRVHHGCRGDRMAGGDSGPVAKGCSRMTGAATERDRSAETPIWLQGSFRLLFTGAALWALVVVALWVGALDGAWSLPTVMEPLAWHQHEMLFGYLGAVIAGFLSAAIPNWTGRPVVTGWPVAAFVGLWVAARLAVLFSAYVPPLVGAVLDVGFLLALFSYAARQICAARNRNKPILIVLLLFAAACGLDHAAAMGLTADPAIGMRAGFALILMLIAIIGGRIIPAFTRNWLVRRGLTDGLPIMANRFDHAVLAITAIALAGWVFSPAAHLVAWLLLGAGALHAARLTRWAGLRAVADPLVFVLHVAYAWLPAGLLLLGAATLWPIVPVSSAMHALGAGAMAAMTLAVMTRATRGHTSRPLEADGATVAIYVLVNLGALLRVAAPLLPFDYMLSIRLAGGLWGGAFLLFLFIYGRMALERLVKS</sequence>
<keyword evidence="1" id="KW-0472">Membrane</keyword>
<feature type="transmembrane region" description="Helical" evidence="1">
    <location>
        <begin position="432"/>
        <end position="458"/>
    </location>
</feature>
<proteinExistence type="predicted"/>
<feature type="transmembrane region" description="Helical" evidence="1">
    <location>
        <begin position="497"/>
        <end position="519"/>
    </location>
</feature>
<comment type="caution">
    <text evidence="2">The sequence shown here is derived from an EMBL/GenBank/DDBJ whole genome shotgun (WGS) entry which is preliminary data.</text>
</comment>
<feature type="transmembrane region" description="Helical" evidence="1">
    <location>
        <begin position="525"/>
        <end position="546"/>
    </location>
</feature>
<feature type="transmembrane region" description="Helical" evidence="1">
    <location>
        <begin position="464"/>
        <end position="485"/>
    </location>
</feature>
<feature type="transmembrane region" description="Helical" evidence="1">
    <location>
        <begin position="183"/>
        <end position="203"/>
    </location>
</feature>
<feature type="transmembrane region" description="Helical" evidence="1">
    <location>
        <begin position="335"/>
        <end position="359"/>
    </location>
</feature>
<gene>
    <name evidence="2" type="ORF">CDQ91_19505</name>
</gene>
<dbReference type="Proteomes" id="UP000197097">
    <property type="component" value="Unassembled WGS sequence"/>
</dbReference>
<reference evidence="2 3" key="1">
    <citation type="journal article" date="2002" name="Int. J. Syst. Evol. Microbiol.">
        <title>Sphingopyxis witflariensis sp. nov., isolated from activated sludge.</title>
        <authorList>
            <person name="Kampfer P."/>
            <person name="Witzenberger R."/>
            <person name="Denner E.B."/>
            <person name="Busse H.J."/>
            <person name="Neef A."/>
        </authorList>
    </citation>
    <scope>NUCLEOTIDE SEQUENCE [LARGE SCALE GENOMIC DNA]</scope>
    <source>
        <strain evidence="2 3">DSM 14551</strain>
    </source>
</reference>
<feature type="transmembrane region" description="Helical" evidence="1">
    <location>
        <begin position="277"/>
        <end position="295"/>
    </location>
</feature>
<protein>
    <submittedName>
        <fullName evidence="2">Short-chain dehydrogenase</fullName>
    </submittedName>
</protein>
<organism evidence="2 3">
    <name type="scientific">Sphingopyxis witflariensis</name>
    <dbReference type="NCBI Taxonomy" id="173675"/>
    <lineage>
        <taxon>Bacteria</taxon>
        <taxon>Pseudomonadati</taxon>
        <taxon>Pseudomonadota</taxon>
        <taxon>Alphaproteobacteria</taxon>
        <taxon>Sphingomonadales</taxon>
        <taxon>Sphingomonadaceae</taxon>
        <taxon>Sphingopyxis</taxon>
    </lineage>
</organism>
<feature type="transmembrane region" description="Helical" evidence="1">
    <location>
        <begin position="307"/>
        <end position="329"/>
    </location>
</feature>
<feature type="transmembrane region" description="Helical" evidence="1">
    <location>
        <begin position="223"/>
        <end position="240"/>
    </location>
</feature>
<keyword evidence="3" id="KW-1185">Reference proteome</keyword>